<keyword evidence="2" id="KW-1185">Reference proteome</keyword>
<evidence type="ECO:0000313" key="2">
    <source>
        <dbReference type="Proteomes" id="UP001215712"/>
    </source>
</evidence>
<sequence length="161" mass="18075">MSTNGYTNCTDGTFYGFTDTQNNEFYPGESWTLQWGAILNGSLPLNISLGRIGGALVDPIVTDATFSKDSSLYQLIYNETANCTLEQYTWAIPSDFNTSNPEYQIGLFDGGAIRGDDNNGWRAWSPIFYVRDKSDAISAYHHNNIDLFNILFILFIEPQIL</sequence>
<dbReference type="Proteomes" id="UP001215712">
    <property type="component" value="Unassembled WGS sequence"/>
</dbReference>
<accession>A0AAD6HFZ5</accession>
<proteinExistence type="predicted"/>
<evidence type="ECO:0000313" key="1">
    <source>
        <dbReference type="EMBL" id="KAJ5712617.1"/>
    </source>
</evidence>
<comment type="caution">
    <text evidence="1">The sequence shown here is derived from an EMBL/GenBank/DDBJ whole genome shotgun (WGS) entry which is preliminary data.</text>
</comment>
<reference evidence="1" key="2">
    <citation type="submission" date="2023-01" db="EMBL/GenBank/DDBJ databases">
        <authorList>
            <person name="Petersen C."/>
        </authorList>
    </citation>
    <scope>NUCLEOTIDE SEQUENCE</scope>
    <source>
        <strain evidence="1">IBT 17514</strain>
    </source>
</reference>
<reference evidence="1" key="1">
    <citation type="journal article" date="2023" name="IMA Fungus">
        <title>Comparative genomic study of the Penicillium genus elucidates a diverse pangenome and 15 lateral gene transfer events.</title>
        <authorList>
            <person name="Petersen C."/>
            <person name="Sorensen T."/>
            <person name="Nielsen M.R."/>
            <person name="Sondergaard T.E."/>
            <person name="Sorensen J.L."/>
            <person name="Fitzpatrick D.A."/>
            <person name="Frisvad J.C."/>
            <person name="Nielsen K.L."/>
        </authorList>
    </citation>
    <scope>NUCLEOTIDE SEQUENCE</scope>
    <source>
        <strain evidence="1">IBT 17514</strain>
    </source>
</reference>
<dbReference type="AlphaFoldDB" id="A0AAD6HFZ5"/>
<organism evidence="1 2">
    <name type="scientific">Penicillium malachiteum</name>
    <dbReference type="NCBI Taxonomy" id="1324776"/>
    <lineage>
        <taxon>Eukaryota</taxon>
        <taxon>Fungi</taxon>
        <taxon>Dikarya</taxon>
        <taxon>Ascomycota</taxon>
        <taxon>Pezizomycotina</taxon>
        <taxon>Eurotiomycetes</taxon>
        <taxon>Eurotiomycetidae</taxon>
        <taxon>Eurotiales</taxon>
        <taxon>Aspergillaceae</taxon>
        <taxon>Penicillium</taxon>
    </lineage>
</organism>
<gene>
    <name evidence="1" type="ORF">N7493_009085</name>
</gene>
<protein>
    <submittedName>
        <fullName evidence="1">Uncharacterized protein</fullName>
    </submittedName>
</protein>
<name>A0AAD6HFZ5_9EURO</name>
<dbReference type="EMBL" id="JAQJAN010000013">
    <property type="protein sequence ID" value="KAJ5712617.1"/>
    <property type="molecule type" value="Genomic_DNA"/>
</dbReference>